<organism evidence="1 2">
    <name type="scientific">Herbihabitans rhizosphaerae</name>
    <dbReference type="NCBI Taxonomy" id="1872711"/>
    <lineage>
        <taxon>Bacteria</taxon>
        <taxon>Bacillati</taxon>
        <taxon>Actinomycetota</taxon>
        <taxon>Actinomycetes</taxon>
        <taxon>Pseudonocardiales</taxon>
        <taxon>Pseudonocardiaceae</taxon>
        <taxon>Herbihabitans</taxon>
    </lineage>
</organism>
<dbReference type="Gene3D" id="1.20.140.160">
    <property type="match status" value="1"/>
</dbReference>
<reference evidence="1 2" key="1">
    <citation type="submission" date="2019-02" db="EMBL/GenBank/DDBJ databases">
        <title>Genomic Encyclopedia of Type Strains, Phase IV (KMG-IV): sequencing the most valuable type-strain genomes for metagenomic binning, comparative biology and taxonomic classification.</title>
        <authorList>
            <person name="Goeker M."/>
        </authorList>
    </citation>
    <scope>NUCLEOTIDE SEQUENCE [LARGE SCALE GENOMIC DNA]</scope>
    <source>
        <strain evidence="1 2">DSM 101727</strain>
    </source>
</reference>
<evidence type="ECO:0000313" key="1">
    <source>
        <dbReference type="EMBL" id="RZS39177.1"/>
    </source>
</evidence>
<sequence length="305" mass="32967">MTDSPTQLATTLRAQRSPNAPASHALPGHLARLAGNTLAQAALADLRTTDVLVKDATDGDRGAELPLYVRVAGEIDQAAGACASAASVLGRDDLHQEGVARLLEDVRAGVIGTTYGGQVGPYIGRTLSRHMRHLADSIRAGAVTANDREKRRVRSALRATITEDGEYNPIAAYGYLRAKHADDPRQRMEFSTFMSILSALTSVTVQWSSPVNGDSTLTYADVVADPHDAFEEVERHELAHQIWDAAPLTRVERDVMALRTGLAGERLRENEIADRLGMTDRGVRAVRARAEKKLGATAEKLDITD</sequence>
<protein>
    <submittedName>
        <fullName evidence="1">Uncharacterized protein</fullName>
    </submittedName>
</protein>
<name>A0A4Q7KRR8_9PSEU</name>
<evidence type="ECO:0000313" key="2">
    <source>
        <dbReference type="Proteomes" id="UP000294257"/>
    </source>
</evidence>
<dbReference type="SUPFAM" id="SSF88659">
    <property type="entry name" value="Sigma3 and sigma4 domains of RNA polymerase sigma factors"/>
    <property type="match status" value="1"/>
</dbReference>
<comment type="caution">
    <text evidence="1">The sequence shown here is derived from an EMBL/GenBank/DDBJ whole genome shotgun (WGS) entry which is preliminary data.</text>
</comment>
<dbReference type="EMBL" id="SGWQ01000004">
    <property type="protein sequence ID" value="RZS39177.1"/>
    <property type="molecule type" value="Genomic_DNA"/>
</dbReference>
<accession>A0A4Q7KRR8</accession>
<dbReference type="RefSeq" id="WP_130344742.1">
    <property type="nucleotide sequence ID" value="NZ_SGWQ01000004.1"/>
</dbReference>
<dbReference type="AlphaFoldDB" id="A0A4Q7KRR8"/>
<proteinExistence type="predicted"/>
<dbReference type="Proteomes" id="UP000294257">
    <property type="component" value="Unassembled WGS sequence"/>
</dbReference>
<dbReference type="OrthoDB" id="10007468at2"/>
<gene>
    <name evidence="1" type="ORF">EV193_104393</name>
</gene>
<dbReference type="InterPro" id="IPR013324">
    <property type="entry name" value="RNA_pol_sigma_r3/r4-like"/>
</dbReference>
<keyword evidence="2" id="KW-1185">Reference proteome</keyword>